<dbReference type="PANTHER" id="PTHR41913">
    <property type="entry name" value="DUF1684 DOMAIN-CONTAINING PROTEIN"/>
    <property type="match status" value="1"/>
</dbReference>
<dbReference type="InterPro" id="IPR012467">
    <property type="entry name" value="DUF1684"/>
</dbReference>
<reference evidence="2" key="5">
    <citation type="submission" date="2024-05" db="EMBL/GenBank/DDBJ databases">
        <authorList>
            <person name="Sun Q."/>
            <person name="Zhou Y."/>
        </authorList>
    </citation>
    <scope>NUCLEOTIDE SEQUENCE</scope>
    <source>
        <strain evidence="2">CGMCC 1.12707</strain>
    </source>
</reference>
<gene>
    <name evidence="2" type="ORF">GCM10010984_12480</name>
    <name evidence="3" type="ORF">SAMN05443634_110124</name>
</gene>
<dbReference type="Proteomes" id="UP000184120">
    <property type="component" value="Unassembled WGS sequence"/>
</dbReference>
<proteinExistence type="predicted"/>
<reference evidence="3" key="2">
    <citation type="submission" date="2016-11" db="EMBL/GenBank/DDBJ databases">
        <authorList>
            <person name="Jaros S."/>
            <person name="Januszkiewicz K."/>
            <person name="Wedrychowicz H."/>
        </authorList>
    </citation>
    <scope>NUCLEOTIDE SEQUENCE [LARGE SCALE GENOMIC DNA]</scope>
    <source>
        <strain evidence="3">DSM 27989</strain>
    </source>
</reference>
<dbReference type="Proteomes" id="UP000650994">
    <property type="component" value="Unassembled WGS sequence"/>
</dbReference>
<evidence type="ECO:0008006" key="6">
    <source>
        <dbReference type="Google" id="ProtNLM"/>
    </source>
</evidence>
<accession>A0A1M7BCD2</accession>
<keyword evidence="1" id="KW-0732">Signal</keyword>
<dbReference type="STRING" id="1434701.SAMN05443634_110124"/>
<dbReference type="PANTHER" id="PTHR41913:SF1">
    <property type="entry name" value="DUF1684 DOMAIN-CONTAINING PROTEIN"/>
    <property type="match status" value="1"/>
</dbReference>
<feature type="signal peptide" evidence="1">
    <location>
        <begin position="1"/>
        <end position="22"/>
    </location>
</feature>
<dbReference type="PROSITE" id="PS51257">
    <property type="entry name" value="PROKAR_LIPOPROTEIN"/>
    <property type="match status" value="1"/>
</dbReference>
<name>A0A1M7BCD2_9FLAO</name>
<dbReference type="AlphaFoldDB" id="A0A1M7BCD2"/>
<keyword evidence="5" id="KW-1185">Reference proteome</keyword>
<dbReference type="RefSeq" id="WP_072933396.1">
    <property type="nucleotide sequence ID" value="NZ_BMFL01000007.1"/>
</dbReference>
<dbReference type="OrthoDB" id="5493262at2"/>
<dbReference type="EMBL" id="BMFL01000007">
    <property type="protein sequence ID" value="GGE96463.1"/>
    <property type="molecule type" value="Genomic_DNA"/>
</dbReference>
<evidence type="ECO:0000313" key="2">
    <source>
        <dbReference type="EMBL" id="GGE96463.1"/>
    </source>
</evidence>
<evidence type="ECO:0000313" key="4">
    <source>
        <dbReference type="Proteomes" id="UP000184120"/>
    </source>
</evidence>
<evidence type="ECO:0000256" key="1">
    <source>
        <dbReference type="SAM" id="SignalP"/>
    </source>
</evidence>
<protein>
    <recommendedName>
        <fullName evidence="6">DUF1684 domain-containing protein</fullName>
    </recommendedName>
</protein>
<evidence type="ECO:0000313" key="5">
    <source>
        <dbReference type="Proteomes" id="UP000650994"/>
    </source>
</evidence>
<sequence length="204" mass="23380">MKNKIFIIIFSFVILVSCQATKQLSGIEEIKNYQKELAESYTDPKTTPLVKEEKDNFKGITFFPINEKYIVEAKFSPIKDGKVIPFPTSAKKIKNYKEYGVVEFELDGQQNQLTIYQSFPIMEEYKEHLFLPFMDDTNGVTSYGGGRYLDLSTKDLGTKSKTIIIDFNKVYNPYCAYSKHYNCPIPPANNLLDVEINAGVSYIK</sequence>
<organism evidence="3 4">
    <name type="scientific">Chishuiella changwenlii</name>
    <dbReference type="NCBI Taxonomy" id="1434701"/>
    <lineage>
        <taxon>Bacteria</taxon>
        <taxon>Pseudomonadati</taxon>
        <taxon>Bacteroidota</taxon>
        <taxon>Flavobacteriia</taxon>
        <taxon>Flavobacteriales</taxon>
        <taxon>Weeksellaceae</taxon>
        <taxon>Chishuiella</taxon>
    </lineage>
</organism>
<reference evidence="4" key="3">
    <citation type="submission" date="2016-11" db="EMBL/GenBank/DDBJ databases">
        <authorList>
            <person name="Varghese N."/>
            <person name="Submissions S."/>
        </authorList>
    </citation>
    <scope>NUCLEOTIDE SEQUENCE [LARGE SCALE GENOMIC DNA]</scope>
    <source>
        <strain evidence="4">DSM 27989</strain>
    </source>
</reference>
<reference evidence="5" key="4">
    <citation type="journal article" date="2019" name="Int. J. Syst. Evol. Microbiol.">
        <title>The Global Catalogue of Microorganisms (GCM) 10K type strain sequencing project: providing services to taxonomists for standard genome sequencing and annotation.</title>
        <authorList>
            <consortium name="The Broad Institute Genomics Platform"/>
            <consortium name="The Broad Institute Genome Sequencing Center for Infectious Disease"/>
            <person name="Wu L."/>
            <person name="Ma J."/>
        </authorList>
    </citation>
    <scope>NUCLEOTIDE SEQUENCE [LARGE SCALE GENOMIC DNA]</scope>
    <source>
        <strain evidence="5">CGMCC 1.12707</strain>
    </source>
</reference>
<feature type="chain" id="PRO_5013359842" description="DUF1684 domain-containing protein" evidence="1">
    <location>
        <begin position="23"/>
        <end position="204"/>
    </location>
</feature>
<reference evidence="2" key="1">
    <citation type="journal article" date="2014" name="Int. J. Syst. Evol. Microbiol.">
        <title>Complete genome of a new Firmicutes species belonging to the dominant human colonic microbiota ('Ruminococcus bicirculans') reveals two chromosomes and a selective capacity to utilize plant glucans.</title>
        <authorList>
            <consortium name="NISC Comparative Sequencing Program"/>
            <person name="Wegmann U."/>
            <person name="Louis P."/>
            <person name="Goesmann A."/>
            <person name="Henrissat B."/>
            <person name="Duncan S.H."/>
            <person name="Flint H.J."/>
        </authorList>
    </citation>
    <scope>NUCLEOTIDE SEQUENCE</scope>
    <source>
        <strain evidence="2">CGMCC 1.12707</strain>
    </source>
</reference>
<evidence type="ECO:0000313" key="3">
    <source>
        <dbReference type="EMBL" id="SHL52587.1"/>
    </source>
</evidence>
<dbReference type="EMBL" id="FRBH01000010">
    <property type="protein sequence ID" value="SHL52587.1"/>
    <property type="molecule type" value="Genomic_DNA"/>
</dbReference>
<dbReference type="Pfam" id="PF07920">
    <property type="entry name" value="DUF1684"/>
    <property type="match status" value="1"/>
</dbReference>